<dbReference type="OrthoDB" id="4145676at2"/>
<dbReference type="PANTHER" id="PTHR43712:SF2">
    <property type="entry name" value="O-METHYLTRANSFERASE CICE"/>
    <property type="match status" value="1"/>
</dbReference>
<dbReference type="Pfam" id="PF00891">
    <property type="entry name" value="Methyltransf_2"/>
    <property type="match status" value="1"/>
</dbReference>
<keyword evidence="1 8" id="KW-0489">Methyltransferase</keyword>
<dbReference type="AlphaFoldDB" id="A0A0K9XIH9"/>
<dbReference type="Proteomes" id="UP000037288">
    <property type="component" value="Unassembled WGS sequence"/>
</dbReference>
<evidence type="ECO:0000259" key="6">
    <source>
        <dbReference type="Pfam" id="PF00891"/>
    </source>
</evidence>
<feature type="domain" description="O-methyltransferase dimerisation" evidence="7">
    <location>
        <begin position="27"/>
        <end position="100"/>
    </location>
</feature>
<dbReference type="RefSeq" id="WP_049715131.1">
    <property type="nucleotide sequence ID" value="NZ_LFXA01000003.1"/>
</dbReference>
<dbReference type="GO" id="GO:0008171">
    <property type="term" value="F:O-methyltransferase activity"/>
    <property type="evidence" value="ECO:0007669"/>
    <property type="project" value="InterPro"/>
</dbReference>
<evidence type="ECO:0000259" key="7">
    <source>
        <dbReference type="Pfam" id="PF08100"/>
    </source>
</evidence>
<evidence type="ECO:0000256" key="5">
    <source>
        <dbReference type="SAM" id="MobiDB-lite"/>
    </source>
</evidence>
<feature type="domain" description="O-methyltransferase C-terminal" evidence="6">
    <location>
        <begin position="124"/>
        <end position="335"/>
    </location>
</feature>
<dbReference type="Gene3D" id="1.10.287.1350">
    <property type="match status" value="1"/>
</dbReference>
<dbReference type="PATRIC" id="fig|1678637.3.peg.1468"/>
<dbReference type="Gene3D" id="1.10.10.10">
    <property type="entry name" value="Winged helix-like DNA-binding domain superfamily/Winged helix DNA-binding domain"/>
    <property type="match status" value="1"/>
</dbReference>
<dbReference type="PROSITE" id="PS51683">
    <property type="entry name" value="SAM_OMT_II"/>
    <property type="match status" value="1"/>
</dbReference>
<evidence type="ECO:0000256" key="2">
    <source>
        <dbReference type="ARBA" id="ARBA00022679"/>
    </source>
</evidence>
<dbReference type="InterPro" id="IPR012967">
    <property type="entry name" value="COMT_dimerisation"/>
</dbReference>
<evidence type="ECO:0000256" key="3">
    <source>
        <dbReference type="ARBA" id="ARBA00022691"/>
    </source>
</evidence>
<dbReference type="CDD" id="cd02440">
    <property type="entry name" value="AdoMet_MTases"/>
    <property type="match status" value="1"/>
</dbReference>
<dbReference type="PIRSF" id="PIRSF005739">
    <property type="entry name" value="O-mtase"/>
    <property type="match status" value="1"/>
</dbReference>
<keyword evidence="2 8" id="KW-0808">Transferase</keyword>
<gene>
    <name evidence="8" type="ORF">AC230_06750</name>
</gene>
<feature type="active site" description="Proton acceptor" evidence="4">
    <location>
        <position position="260"/>
    </location>
</feature>
<organism evidence="8 9">
    <name type="scientific">Streptomyces caatingaensis</name>
    <dbReference type="NCBI Taxonomy" id="1678637"/>
    <lineage>
        <taxon>Bacteria</taxon>
        <taxon>Bacillati</taxon>
        <taxon>Actinomycetota</taxon>
        <taxon>Actinomycetes</taxon>
        <taxon>Kitasatosporales</taxon>
        <taxon>Streptomycetaceae</taxon>
        <taxon>Streptomyces</taxon>
    </lineage>
</organism>
<evidence type="ECO:0000256" key="4">
    <source>
        <dbReference type="PIRSR" id="PIRSR005739-1"/>
    </source>
</evidence>
<dbReference type="InterPro" id="IPR001077">
    <property type="entry name" value="COMT_C"/>
</dbReference>
<reference evidence="9" key="1">
    <citation type="submission" date="2015-07" db="EMBL/GenBank/DDBJ databases">
        <title>Draft genome sequence of Streptomyces sp. CMAA 1322, a bacterium isolated from Caatinga biome, from dry forest semiarid of Brazil.</title>
        <authorList>
            <person name="Santos S.N."/>
            <person name="Gacesa R."/>
            <person name="Taketani R.G."/>
            <person name="Long P.F."/>
            <person name="Melo I.S."/>
        </authorList>
    </citation>
    <scope>NUCLEOTIDE SEQUENCE [LARGE SCALE GENOMIC DNA]</scope>
    <source>
        <strain evidence="9">CMAA 1322</strain>
    </source>
</reference>
<comment type="caution">
    <text evidence="8">The sequence shown here is derived from an EMBL/GenBank/DDBJ whole genome shotgun (WGS) entry which is preliminary data.</text>
</comment>
<dbReference type="Pfam" id="PF08100">
    <property type="entry name" value="Dimerisation"/>
    <property type="match status" value="1"/>
</dbReference>
<dbReference type="InterPro" id="IPR029063">
    <property type="entry name" value="SAM-dependent_MTases_sf"/>
</dbReference>
<feature type="compositionally biased region" description="Basic and acidic residues" evidence="5">
    <location>
        <begin position="1"/>
        <end position="14"/>
    </location>
</feature>
<dbReference type="PANTHER" id="PTHR43712">
    <property type="entry name" value="PUTATIVE (AFU_ORTHOLOGUE AFUA_4G14580)-RELATED"/>
    <property type="match status" value="1"/>
</dbReference>
<accession>A0A0K9XIH9</accession>
<dbReference type="GO" id="GO:0032259">
    <property type="term" value="P:methylation"/>
    <property type="evidence" value="ECO:0007669"/>
    <property type="project" value="UniProtKB-KW"/>
</dbReference>
<evidence type="ECO:0000256" key="1">
    <source>
        <dbReference type="ARBA" id="ARBA00022603"/>
    </source>
</evidence>
<dbReference type="STRING" id="1678637.AC230_06750"/>
<evidence type="ECO:0000313" key="8">
    <source>
        <dbReference type="EMBL" id="KNB53160.1"/>
    </source>
</evidence>
<dbReference type="InterPro" id="IPR036388">
    <property type="entry name" value="WH-like_DNA-bd_sf"/>
</dbReference>
<dbReference type="Gene3D" id="3.40.50.150">
    <property type="entry name" value="Vaccinia Virus protein VP39"/>
    <property type="match status" value="1"/>
</dbReference>
<dbReference type="SUPFAM" id="SSF53335">
    <property type="entry name" value="S-adenosyl-L-methionine-dependent methyltransferases"/>
    <property type="match status" value="1"/>
</dbReference>
<feature type="region of interest" description="Disordered" evidence="5">
    <location>
        <begin position="1"/>
        <end position="20"/>
    </location>
</feature>
<dbReference type="SUPFAM" id="SSF46785">
    <property type="entry name" value="Winged helix' DNA-binding domain"/>
    <property type="match status" value="1"/>
</dbReference>
<protein>
    <submittedName>
        <fullName evidence="8">Methyltransferase</fullName>
    </submittedName>
</protein>
<dbReference type="InterPro" id="IPR016461">
    <property type="entry name" value="COMT-like"/>
</dbReference>
<sequence length="356" mass="38057">MASERARERDRGRSAGDGPARSVVSNLIWGKMTSSLLSTTLGLGVADVLGDEARTAADVAERCGTLPDPTLRLLRALAALGLLTEEKAGVFRLTPAGALLRNDNPDGMSTLVRIYTDPVLNAAWERLDHSLRTGLPSFDEVFGRDYFTHLKENPDVSAEFNQAMGQSTRFVAESVPDRYDFSRFRTVVDMGGGDGTLLAGILRAVPDLRGVVYDSPEGLAQAPALLEAAGVADRCTLETGDFFTSAPKGGDLYLLKSILHDWNDSQCAAILSGIRRVIPDGGRVLVIDPVLADVVDPATVRLHHYLSDLNMLVNAGGRERTEQDFRALFAGAGFALSAITPLADPSPLSLVEAVPA</sequence>
<keyword evidence="3" id="KW-0949">S-adenosyl-L-methionine</keyword>
<dbReference type="InterPro" id="IPR036390">
    <property type="entry name" value="WH_DNA-bd_sf"/>
</dbReference>
<dbReference type="EMBL" id="LFXA01000003">
    <property type="protein sequence ID" value="KNB53160.1"/>
    <property type="molecule type" value="Genomic_DNA"/>
</dbReference>
<dbReference type="GO" id="GO:0046983">
    <property type="term" value="F:protein dimerization activity"/>
    <property type="evidence" value="ECO:0007669"/>
    <property type="project" value="InterPro"/>
</dbReference>
<proteinExistence type="predicted"/>
<evidence type="ECO:0000313" key="9">
    <source>
        <dbReference type="Proteomes" id="UP000037288"/>
    </source>
</evidence>
<keyword evidence="9" id="KW-1185">Reference proteome</keyword>
<name>A0A0K9XIH9_9ACTN</name>